<evidence type="ECO:0000313" key="4">
    <source>
        <dbReference type="Proteomes" id="UP000694392"/>
    </source>
</evidence>
<sequence>MFLILSLLLSGPAQWAMAAPHPQGLECIVFNEEYMTCMWGSPEKPAANYSLYYWYGHGPPMVECKRYLQKESINIGCWFHQSEIIQFQAFHVYVNTSLDVKSHVIPTVVMKLQNQGMEE</sequence>
<proteinExistence type="predicted"/>
<organism evidence="3 4">
    <name type="scientific">Sphenodon punctatus</name>
    <name type="common">Tuatara</name>
    <name type="synonym">Hatteria punctata</name>
    <dbReference type="NCBI Taxonomy" id="8508"/>
    <lineage>
        <taxon>Eukaryota</taxon>
        <taxon>Metazoa</taxon>
        <taxon>Chordata</taxon>
        <taxon>Craniata</taxon>
        <taxon>Vertebrata</taxon>
        <taxon>Euteleostomi</taxon>
        <taxon>Lepidosauria</taxon>
        <taxon>Sphenodontia</taxon>
        <taxon>Sphenodontidae</taxon>
        <taxon>Sphenodon</taxon>
    </lineage>
</organism>
<dbReference type="InterPro" id="IPR013783">
    <property type="entry name" value="Ig-like_fold"/>
</dbReference>
<accession>A0A8D0G7W3</accession>
<name>A0A8D0G7W3_SPHPU</name>
<feature type="signal peptide" evidence="1">
    <location>
        <begin position="1"/>
        <end position="18"/>
    </location>
</feature>
<reference evidence="3" key="1">
    <citation type="submission" date="2025-08" db="UniProtKB">
        <authorList>
            <consortium name="Ensembl"/>
        </authorList>
    </citation>
    <scope>IDENTIFICATION</scope>
</reference>
<dbReference type="SUPFAM" id="SSF49265">
    <property type="entry name" value="Fibronectin type III"/>
    <property type="match status" value="1"/>
</dbReference>
<dbReference type="AlphaFoldDB" id="A0A8D0G7W3"/>
<evidence type="ECO:0000313" key="3">
    <source>
        <dbReference type="Ensembl" id="ENSSPUP00000004018.1"/>
    </source>
</evidence>
<evidence type="ECO:0000259" key="2">
    <source>
        <dbReference type="Pfam" id="PF22012"/>
    </source>
</evidence>
<reference evidence="3" key="2">
    <citation type="submission" date="2025-09" db="UniProtKB">
        <authorList>
            <consortium name="Ensembl"/>
        </authorList>
    </citation>
    <scope>IDENTIFICATION</scope>
</reference>
<dbReference type="Proteomes" id="UP000694392">
    <property type="component" value="Unplaced"/>
</dbReference>
<dbReference type="Ensembl" id="ENSSPUT00000004270.1">
    <property type="protein sequence ID" value="ENSSPUP00000004018.1"/>
    <property type="gene ID" value="ENSSPUG00000003106.1"/>
</dbReference>
<keyword evidence="4" id="KW-1185">Reference proteome</keyword>
<keyword evidence="1" id="KW-0732">Signal</keyword>
<evidence type="ECO:0000256" key="1">
    <source>
        <dbReference type="SAM" id="SignalP"/>
    </source>
</evidence>
<dbReference type="Pfam" id="PF22012">
    <property type="entry name" value="TSLPR_D1"/>
    <property type="match status" value="1"/>
</dbReference>
<dbReference type="Gene3D" id="2.60.40.10">
    <property type="entry name" value="Immunoglobulins"/>
    <property type="match status" value="1"/>
</dbReference>
<feature type="chain" id="PRO_5034130703" description="Cytokine receptor-like factor 2-like domain-containing protein" evidence="1">
    <location>
        <begin position="19"/>
        <end position="119"/>
    </location>
</feature>
<feature type="domain" description="Cytokine receptor-like factor 2-like" evidence="2">
    <location>
        <begin position="25"/>
        <end position="91"/>
    </location>
</feature>
<protein>
    <recommendedName>
        <fullName evidence="2">Cytokine receptor-like factor 2-like domain-containing protein</fullName>
    </recommendedName>
</protein>
<dbReference type="InterPro" id="IPR053856">
    <property type="entry name" value="TSLPR_D1"/>
</dbReference>
<dbReference type="InterPro" id="IPR036116">
    <property type="entry name" value="FN3_sf"/>
</dbReference>
<dbReference type="GeneTree" id="ENSGT00960000189771"/>